<feature type="region of interest" description="Disordered" evidence="3">
    <location>
        <begin position="219"/>
        <end position="278"/>
    </location>
</feature>
<dbReference type="Proteomes" id="UP000826271">
    <property type="component" value="Unassembled WGS sequence"/>
</dbReference>
<dbReference type="InterPro" id="IPR036322">
    <property type="entry name" value="WD40_repeat_dom_sf"/>
</dbReference>
<keyword evidence="2" id="KW-0677">Repeat</keyword>
<reference evidence="4" key="1">
    <citation type="submission" date="2019-10" db="EMBL/GenBank/DDBJ databases">
        <authorList>
            <person name="Zhang R."/>
            <person name="Pan Y."/>
            <person name="Wang J."/>
            <person name="Ma R."/>
            <person name="Yu S."/>
        </authorList>
    </citation>
    <scope>NUCLEOTIDE SEQUENCE</scope>
    <source>
        <strain evidence="4">LA-IB0</strain>
        <tissue evidence="4">Leaf</tissue>
    </source>
</reference>
<keyword evidence="5" id="KW-1185">Reference proteome</keyword>
<evidence type="ECO:0000256" key="3">
    <source>
        <dbReference type="SAM" id="MobiDB-lite"/>
    </source>
</evidence>
<evidence type="ECO:0000313" key="5">
    <source>
        <dbReference type="Proteomes" id="UP000826271"/>
    </source>
</evidence>
<dbReference type="Gene3D" id="2.130.10.10">
    <property type="entry name" value="YVTN repeat-like/Quinoprotein amine dehydrogenase"/>
    <property type="match status" value="2"/>
</dbReference>
<keyword evidence="1" id="KW-0853">WD repeat</keyword>
<proteinExistence type="predicted"/>
<feature type="compositionally biased region" description="Polar residues" evidence="3">
    <location>
        <begin position="219"/>
        <end position="238"/>
    </location>
</feature>
<dbReference type="PANTHER" id="PTHR44436">
    <property type="entry name" value="F-BOX/WD REPEAT-CONTAINING PROTEIN 2"/>
    <property type="match status" value="1"/>
</dbReference>
<evidence type="ECO:0008006" key="6">
    <source>
        <dbReference type="Google" id="ProtNLM"/>
    </source>
</evidence>
<gene>
    <name evidence="4" type="ORF">BUALT_Bualt19G0041700</name>
</gene>
<evidence type="ECO:0000256" key="1">
    <source>
        <dbReference type="ARBA" id="ARBA00022574"/>
    </source>
</evidence>
<sequence>MSKVVGLVGTRICIWRRIGTRDIFSSRDGLFTKGLCMRYVDPQAVVGCEDGRVRVFDLYSRKVSQIINFVLFIVRELLLPDNSQLLLIDVSGYALKMMHHGPVSSISFTDEQLIVSGSSLGSISMSDLSSDQRVDTLGTASYTGGIKTLCLNPSSYLLFAGSSAGYASCWDLRGTNSDEGEYYHAAGADDGTVESHEHLDCSPCSCHRPPPLAALRVQSGGTEFSRSSPQPFRNSPSENRIIGPTPRLALPAPPEVTGSRPPDNNREGGGGPRPVKAPFRRLTDSERDELRCKGLCFRCKALFHLMHDCPMKHLRILLVEDDEAQLLKLEEIDLMAEWDSPPFRIVSVDHFSVPSDLLELRILVHEVQGCSYPKLKEQEKYFSGSVVESTLLRQKSSLKCLLYCNRNLVTEDRVWDVKFVIATRMWDDIPVMGDRHEATFMHPQLEKALYIPNHKVSIMEEKTLHMGGHKVSIIEEKELLYEGGHGEDPPLQRFDRANRSRILDLKSGLGKIQVWLGPAKKMLVVECYVILYKTMRSLWNTRVSPNVLYSMHHLRNDKSTLVVGGIDGVLRILDQDSGEVLSSCIMEENGNIYSRSRDRNVVIEKRRGVRLSEDDRIDLMPNRPPIACLAVGMQKVVTTHSDRYVRVWKFRTDFW</sequence>
<dbReference type="InterPro" id="IPR015943">
    <property type="entry name" value="WD40/YVTN_repeat-like_dom_sf"/>
</dbReference>
<dbReference type="EMBL" id="WHWC01000019">
    <property type="protein sequence ID" value="KAG8363623.1"/>
    <property type="molecule type" value="Genomic_DNA"/>
</dbReference>
<dbReference type="SUPFAM" id="SSF50978">
    <property type="entry name" value="WD40 repeat-like"/>
    <property type="match status" value="1"/>
</dbReference>
<comment type="caution">
    <text evidence="4">The sequence shown here is derived from an EMBL/GenBank/DDBJ whole genome shotgun (WGS) entry which is preliminary data.</text>
</comment>
<name>A0AAV6W9A1_9LAMI</name>
<organism evidence="4 5">
    <name type="scientific">Buddleja alternifolia</name>
    <dbReference type="NCBI Taxonomy" id="168488"/>
    <lineage>
        <taxon>Eukaryota</taxon>
        <taxon>Viridiplantae</taxon>
        <taxon>Streptophyta</taxon>
        <taxon>Embryophyta</taxon>
        <taxon>Tracheophyta</taxon>
        <taxon>Spermatophyta</taxon>
        <taxon>Magnoliopsida</taxon>
        <taxon>eudicotyledons</taxon>
        <taxon>Gunneridae</taxon>
        <taxon>Pentapetalae</taxon>
        <taxon>asterids</taxon>
        <taxon>lamiids</taxon>
        <taxon>Lamiales</taxon>
        <taxon>Scrophulariaceae</taxon>
        <taxon>Buddlejeae</taxon>
        <taxon>Buddleja</taxon>
    </lineage>
</organism>
<dbReference type="InterPro" id="IPR001680">
    <property type="entry name" value="WD40_rpt"/>
</dbReference>
<dbReference type="PANTHER" id="PTHR44436:SF1">
    <property type="entry name" value="F-BOX_WD REPEAT-CONTAINING PROTEIN 2"/>
    <property type="match status" value="1"/>
</dbReference>
<dbReference type="InterPro" id="IPR042627">
    <property type="entry name" value="FBXW2"/>
</dbReference>
<evidence type="ECO:0000313" key="4">
    <source>
        <dbReference type="EMBL" id="KAG8363623.1"/>
    </source>
</evidence>
<accession>A0AAV6W9A1</accession>
<protein>
    <recommendedName>
        <fullName evidence="6">F-box/WD-40 repeat-containing protein</fullName>
    </recommendedName>
</protein>
<dbReference type="SMART" id="SM00320">
    <property type="entry name" value="WD40"/>
    <property type="match status" value="4"/>
</dbReference>
<dbReference type="AlphaFoldDB" id="A0AAV6W9A1"/>
<evidence type="ECO:0000256" key="2">
    <source>
        <dbReference type="ARBA" id="ARBA00022737"/>
    </source>
</evidence>